<keyword evidence="5" id="KW-1185">Reference proteome</keyword>
<evidence type="ECO:0000313" key="5">
    <source>
        <dbReference type="Proteomes" id="UP001212997"/>
    </source>
</evidence>
<evidence type="ECO:0000313" key="4">
    <source>
        <dbReference type="EMBL" id="KAJ3489428.1"/>
    </source>
</evidence>
<evidence type="ECO:0000256" key="1">
    <source>
        <dbReference type="RuleBase" id="RU004273"/>
    </source>
</evidence>
<feature type="domain" description="Serine/threonine specific protein phosphatases" evidence="3">
    <location>
        <begin position="622"/>
        <end position="627"/>
    </location>
</feature>
<reference evidence="4" key="1">
    <citation type="submission" date="2022-07" db="EMBL/GenBank/DDBJ databases">
        <title>Genome Sequence of Physisporinus lineatus.</title>
        <authorList>
            <person name="Buettner E."/>
        </authorList>
    </citation>
    <scope>NUCLEOTIDE SEQUENCE</scope>
    <source>
        <strain evidence="4">VT162</strain>
    </source>
</reference>
<comment type="similarity">
    <text evidence="1">Belongs to the PPP phosphatase family.</text>
</comment>
<accession>A0AAD5V9B1</accession>
<organism evidence="4 5">
    <name type="scientific">Meripilus lineatus</name>
    <dbReference type="NCBI Taxonomy" id="2056292"/>
    <lineage>
        <taxon>Eukaryota</taxon>
        <taxon>Fungi</taxon>
        <taxon>Dikarya</taxon>
        <taxon>Basidiomycota</taxon>
        <taxon>Agaricomycotina</taxon>
        <taxon>Agaricomycetes</taxon>
        <taxon>Polyporales</taxon>
        <taxon>Meripilaceae</taxon>
        <taxon>Meripilus</taxon>
    </lineage>
</organism>
<dbReference type="AlphaFoldDB" id="A0AAD5V9B1"/>
<dbReference type="PROSITE" id="PS00125">
    <property type="entry name" value="SER_THR_PHOSPHATASE"/>
    <property type="match status" value="1"/>
</dbReference>
<dbReference type="EC" id="3.1.3.16" evidence="1"/>
<comment type="catalytic activity">
    <reaction evidence="1">
        <text>O-phospho-L-threonyl-[protein] + H2O = L-threonyl-[protein] + phosphate</text>
        <dbReference type="Rhea" id="RHEA:47004"/>
        <dbReference type="Rhea" id="RHEA-COMP:11060"/>
        <dbReference type="Rhea" id="RHEA-COMP:11605"/>
        <dbReference type="ChEBI" id="CHEBI:15377"/>
        <dbReference type="ChEBI" id="CHEBI:30013"/>
        <dbReference type="ChEBI" id="CHEBI:43474"/>
        <dbReference type="ChEBI" id="CHEBI:61977"/>
        <dbReference type="EC" id="3.1.3.16"/>
    </reaction>
</comment>
<dbReference type="GO" id="GO:0097720">
    <property type="term" value="P:calcineurin-mediated signaling"/>
    <property type="evidence" value="ECO:0007669"/>
    <property type="project" value="InterPro"/>
</dbReference>
<sequence>MSRCVVTHNGSTPHGALQATLSVVVHRTPCGGNSSKLQATITPVLAKYKSPPPDYPKLVRAMSSKSPRSTDQLMFRSQTLPTEIQEVCIDFVATGLEVVADAHQWLRTLRCCALTCRAWLPRARFYLFQSVVFTTLGELHRFVAAIPSRLHPGAQHVQGVDSNQRFTSTSVDKSPWRFTHLVPHYLANRLSQVVWLRLCEDGNKTAAFHRSFLMELSQFHAVKHLTLANYEFALFTDIHRLVASLKGLVTISLAEVHWDERPPKSLIRGTLWKVREVNLRNCTSLSSGVYLWTLPPPNALPPSFRGSKDENSHPAFTLHDAEIIKETVDLFSLSGSGSYTHTLKWEYNLFEELLELKSVDILVDLEEQEGKKVVEKIRSDLEATFAAGRLSIGVRDEPESDSESWWDDESRLVLRRGSALARYPLSFLRGDQGMGEYYLDQGQQRQRLPWNATTALTSGMYHPPAQAPYASTSVPRSSTPERVRGRQVPQIPEPYAHKPLDNEFYLDNAATGSAKPNIQLIRDHFLHEGRLEESQALWILGTVSELLRKEPNMLLVDGPVTVCGDIHGQFYDLLKILDIGGKLSSNRYLFLGDYVDRGCFGIECLLYLFALKLCYPRNLLLLRGNHECRHLTEYFTFKRECLHKYSPAVYEACIYSFQSLPVTALIDGKFFCVHGGISPELQVLSDLDKLDRFTEPPSHGLLNDLLWADPISSFGHENRRMSVLSPYVQVSYGSQIPPGGVVITSHVYKNRGAVIKYKDKNITIRQFNASAHPYWLPNFMDAFTWSLPFVGAKITDMLLAILAICSEEELGAEIEGFDDEIDKPEIEAEEGTRAVADIASKHISERREEIKAKVLAVGKINRVFQVLRQEAENVTELAPALDAAPDAPVPGSWPGSMGPDALGVHTNQIRSQIKSFDDARKSDRLNERLPQFTPDDIPQIPAPSMRHFYRADDTDPNGSTDLESMIRMALEEEGIEGIIAERLAERVATQKKAHARPRGLKRYETA</sequence>
<dbReference type="SUPFAM" id="SSF56300">
    <property type="entry name" value="Metallo-dependent phosphatases"/>
    <property type="match status" value="1"/>
</dbReference>
<dbReference type="InterPro" id="IPR006186">
    <property type="entry name" value="Ser/Thr-sp_prot-phosphatase"/>
</dbReference>
<dbReference type="PRINTS" id="PR00114">
    <property type="entry name" value="STPHPHTASE"/>
</dbReference>
<dbReference type="PANTHER" id="PTHR45673">
    <property type="entry name" value="SERINE/THREONINE-PROTEIN PHOSPHATASE 2B CATALYTIC SUBUNIT 1-RELATED"/>
    <property type="match status" value="1"/>
</dbReference>
<dbReference type="Pfam" id="PF00149">
    <property type="entry name" value="Metallophos"/>
    <property type="match status" value="1"/>
</dbReference>
<feature type="region of interest" description="Disordered" evidence="2">
    <location>
        <begin position="929"/>
        <end position="957"/>
    </location>
</feature>
<evidence type="ECO:0000259" key="3">
    <source>
        <dbReference type="PROSITE" id="PS00125"/>
    </source>
</evidence>
<dbReference type="SMART" id="SM00156">
    <property type="entry name" value="PP2Ac"/>
    <property type="match status" value="1"/>
</dbReference>
<evidence type="ECO:0000256" key="2">
    <source>
        <dbReference type="SAM" id="MobiDB-lite"/>
    </source>
</evidence>
<dbReference type="EMBL" id="JANAWD010000045">
    <property type="protein sequence ID" value="KAJ3489428.1"/>
    <property type="molecule type" value="Genomic_DNA"/>
</dbReference>
<protein>
    <recommendedName>
        <fullName evidence="1">Serine/threonine-protein phosphatase</fullName>
        <ecNumber evidence="1">3.1.3.16</ecNumber>
    </recommendedName>
</protein>
<proteinExistence type="inferred from homology"/>
<dbReference type="InterPro" id="IPR029052">
    <property type="entry name" value="Metallo-depent_PP-like"/>
</dbReference>
<dbReference type="GO" id="GO:0033192">
    <property type="term" value="F:calmodulin-dependent protein phosphatase activity"/>
    <property type="evidence" value="ECO:0007669"/>
    <property type="project" value="InterPro"/>
</dbReference>
<dbReference type="Gene3D" id="3.60.21.10">
    <property type="match status" value="1"/>
</dbReference>
<comment type="caution">
    <text evidence="4">The sequence shown here is derived from an EMBL/GenBank/DDBJ whole genome shotgun (WGS) entry which is preliminary data.</text>
</comment>
<name>A0AAD5V9B1_9APHY</name>
<dbReference type="InterPro" id="IPR004843">
    <property type="entry name" value="Calcineurin-like_PHP"/>
</dbReference>
<keyword evidence="1" id="KW-0378">Hydrolase</keyword>
<dbReference type="Proteomes" id="UP001212997">
    <property type="component" value="Unassembled WGS sequence"/>
</dbReference>
<gene>
    <name evidence="4" type="ORF">NLI96_g2141</name>
</gene>
<dbReference type="InterPro" id="IPR043360">
    <property type="entry name" value="PP2B"/>
</dbReference>